<feature type="domain" description="N-acetyltransferase" evidence="1">
    <location>
        <begin position="108"/>
        <end position="241"/>
    </location>
</feature>
<dbReference type="InterPro" id="IPR016181">
    <property type="entry name" value="Acyl_CoA_acyltransferase"/>
</dbReference>
<dbReference type="PROSITE" id="PS51186">
    <property type="entry name" value="GNAT"/>
    <property type="match status" value="1"/>
</dbReference>
<dbReference type="SUPFAM" id="SSF55729">
    <property type="entry name" value="Acyl-CoA N-acyltransferases (Nat)"/>
    <property type="match status" value="1"/>
</dbReference>
<dbReference type="GO" id="GO:0016747">
    <property type="term" value="F:acyltransferase activity, transferring groups other than amino-acyl groups"/>
    <property type="evidence" value="ECO:0007669"/>
    <property type="project" value="InterPro"/>
</dbReference>
<dbReference type="Proteomes" id="UP000318720">
    <property type="component" value="Unassembled WGS sequence"/>
</dbReference>
<dbReference type="AlphaFoldDB" id="A0AAE9AWS7"/>
<evidence type="ECO:0000259" key="1">
    <source>
        <dbReference type="PROSITE" id="PS51186"/>
    </source>
</evidence>
<name>A0AAE9AWS7_9ACTN</name>
<evidence type="ECO:0000313" key="2">
    <source>
        <dbReference type="EMBL" id="TQE19043.1"/>
    </source>
</evidence>
<dbReference type="Pfam" id="PF00583">
    <property type="entry name" value="Acetyltransf_1"/>
    <property type="match status" value="1"/>
</dbReference>
<dbReference type="EMBL" id="SPAZ01000322">
    <property type="protein sequence ID" value="TQE19043.1"/>
    <property type="molecule type" value="Genomic_DNA"/>
</dbReference>
<accession>A0AAE9AWS7</accession>
<evidence type="ECO:0000313" key="3">
    <source>
        <dbReference type="Proteomes" id="UP000318720"/>
    </source>
</evidence>
<dbReference type="RefSeq" id="WP_141585737.1">
    <property type="nucleotide sequence ID" value="NZ_SPAY01000143.1"/>
</dbReference>
<reference evidence="2 3" key="1">
    <citation type="submission" date="2019-03" db="EMBL/GenBank/DDBJ databases">
        <title>Comparative genomic analyses of the sweetpotato soil rot pathogen, Streptomyces ipomoeae.</title>
        <authorList>
            <person name="Ruschel Soares N."/>
            <person name="Badger J.H."/>
            <person name="Huguet-Tapia J.C."/>
            <person name="Clark C.A."/>
            <person name="Pettis G.S."/>
        </authorList>
    </citation>
    <scope>NUCLEOTIDE SEQUENCE [LARGE SCALE GENOMIC DNA]</scope>
    <source>
        <strain evidence="2 3">88-35</strain>
    </source>
</reference>
<organism evidence="2 3">
    <name type="scientific">Streptomyces ipomoeae</name>
    <dbReference type="NCBI Taxonomy" id="103232"/>
    <lineage>
        <taxon>Bacteria</taxon>
        <taxon>Bacillati</taxon>
        <taxon>Actinomycetota</taxon>
        <taxon>Actinomycetes</taxon>
        <taxon>Kitasatosporales</taxon>
        <taxon>Streptomycetaceae</taxon>
        <taxon>Streptomyces</taxon>
    </lineage>
</organism>
<dbReference type="CDD" id="cd04301">
    <property type="entry name" value="NAT_SF"/>
    <property type="match status" value="1"/>
</dbReference>
<gene>
    <name evidence="2" type="ORF">Sipo8835_39855</name>
</gene>
<sequence>MVFITYTGVTVTGLVRAWMDGWVVSRGAAPPMVRSWGWTIDMGSADHVTRHVLTATNDEVEEATVRKVADAVTGAGVWLKVFAHPETVGPWLGEGWWIDPEPGYLMSVPLREYAEPLTESAAPRTYGTYEPPPVPDGYRLRTWSRGGVTRTMLAAPDGSWAARGQIAPTGATAVVDQIETSPAHRRRGLGTLVMHTLTRAAIEQGAETGVLAGTPEGRALYESLGWTVAAPLTSAKFTGRP</sequence>
<comment type="caution">
    <text evidence="2">The sequence shown here is derived from an EMBL/GenBank/DDBJ whole genome shotgun (WGS) entry which is preliminary data.</text>
</comment>
<dbReference type="InterPro" id="IPR000182">
    <property type="entry name" value="GNAT_dom"/>
</dbReference>
<proteinExistence type="predicted"/>
<dbReference type="Gene3D" id="3.40.630.30">
    <property type="match status" value="1"/>
</dbReference>
<protein>
    <submittedName>
        <fullName evidence="2">GNAT family N-acetyltransferase</fullName>
    </submittedName>
</protein>